<name>A0A9D1M4I2_9PROT</name>
<evidence type="ECO:0000313" key="6">
    <source>
        <dbReference type="EMBL" id="HIU53490.1"/>
    </source>
</evidence>
<dbReference type="GO" id="GO:0030674">
    <property type="term" value="F:protein-macromolecule adaptor activity"/>
    <property type="evidence" value="ECO:0007669"/>
    <property type="project" value="TreeGrafter"/>
</dbReference>
<dbReference type="Proteomes" id="UP000824107">
    <property type="component" value="Unassembled WGS sequence"/>
</dbReference>
<sequence length="153" mass="17170">MSINKVVLLSAFLMTFSSACSSDLFITHNGNMPSNERIAQIRVGQSKSEILNILGSPSSVVSLDRNQWIYMSSDIKRVAFFAPKEVDRDVLTIQFNDQGKVSEIERLTKKDGKEIKVSTNKTETLGHNPGFFRKYFGGVGQYMPFPTNTDPNR</sequence>
<reference evidence="6" key="2">
    <citation type="journal article" date="2021" name="PeerJ">
        <title>Extensive microbial diversity within the chicken gut microbiome revealed by metagenomics and culture.</title>
        <authorList>
            <person name="Gilroy R."/>
            <person name="Ravi A."/>
            <person name="Getino M."/>
            <person name="Pursley I."/>
            <person name="Horton D.L."/>
            <person name="Alikhan N.F."/>
            <person name="Baker D."/>
            <person name="Gharbi K."/>
            <person name="Hall N."/>
            <person name="Watson M."/>
            <person name="Adriaenssens E.M."/>
            <person name="Foster-Nyarko E."/>
            <person name="Jarju S."/>
            <person name="Secka A."/>
            <person name="Antonio M."/>
            <person name="Oren A."/>
            <person name="Chaudhuri R.R."/>
            <person name="La Ragione R."/>
            <person name="Hildebrand F."/>
            <person name="Pallen M.J."/>
        </authorList>
    </citation>
    <scope>NUCLEOTIDE SEQUENCE</scope>
    <source>
        <strain evidence="6">ChiW3-316</strain>
    </source>
</reference>
<dbReference type="PANTHER" id="PTHR37482">
    <property type="entry name" value="OUTER MEMBRANE PROTEIN ASSEMBLY FACTOR BAME"/>
    <property type="match status" value="1"/>
</dbReference>
<feature type="chain" id="PRO_5039505667" evidence="4">
    <location>
        <begin position="20"/>
        <end position="153"/>
    </location>
</feature>
<feature type="signal peptide" evidence="4">
    <location>
        <begin position="1"/>
        <end position="19"/>
    </location>
</feature>
<organism evidence="6 7">
    <name type="scientific">Candidatus Scatocola faecipullorum</name>
    <dbReference type="NCBI Taxonomy" id="2840917"/>
    <lineage>
        <taxon>Bacteria</taxon>
        <taxon>Pseudomonadati</taxon>
        <taxon>Pseudomonadota</taxon>
        <taxon>Alphaproteobacteria</taxon>
        <taxon>Rhodospirillales</taxon>
        <taxon>Rhodospirillaceae</taxon>
        <taxon>Rhodospirillaceae incertae sedis</taxon>
        <taxon>Candidatus Scatocola</taxon>
    </lineage>
</organism>
<keyword evidence="2" id="KW-0472">Membrane</keyword>
<dbReference type="PROSITE" id="PS51257">
    <property type="entry name" value="PROKAR_LIPOPROTEIN"/>
    <property type="match status" value="1"/>
</dbReference>
<dbReference type="Pfam" id="PF04355">
    <property type="entry name" value="BamE"/>
    <property type="match status" value="1"/>
</dbReference>
<evidence type="ECO:0000313" key="7">
    <source>
        <dbReference type="Proteomes" id="UP000824107"/>
    </source>
</evidence>
<evidence type="ECO:0000259" key="5">
    <source>
        <dbReference type="Pfam" id="PF04355"/>
    </source>
</evidence>
<keyword evidence="1 4" id="KW-0732">Signal</keyword>
<dbReference type="EMBL" id="DVNC01000035">
    <property type="protein sequence ID" value="HIU53490.1"/>
    <property type="molecule type" value="Genomic_DNA"/>
</dbReference>
<dbReference type="GO" id="GO:1990063">
    <property type="term" value="C:Bam protein complex"/>
    <property type="evidence" value="ECO:0007669"/>
    <property type="project" value="TreeGrafter"/>
</dbReference>
<reference evidence="6" key="1">
    <citation type="submission" date="2020-10" db="EMBL/GenBank/DDBJ databases">
        <authorList>
            <person name="Gilroy R."/>
        </authorList>
    </citation>
    <scope>NUCLEOTIDE SEQUENCE</scope>
    <source>
        <strain evidence="6">ChiW3-316</strain>
    </source>
</reference>
<evidence type="ECO:0000256" key="3">
    <source>
        <dbReference type="ARBA" id="ARBA00023237"/>
    </source>
</evidence>
<evidence type="ECO:0000256" key="1">
    <source>
        <dbReference type="ARBA" id="ARBA00022729"/>
    </source>
</evidence>
<dbReference type="InterPro" id="IPR007450">
    <property type="entry name" value="BamE_dom"/>
</dbReference>
<feature type="domain" description="Outer membrane protein assembly factor BamE" evidence="5">
    <location>
        <begin position="30"/>
        <end position="104"/>
    </location>
</feature>
<dbReference type="PANTHER" id="PTHR37482:SF1">
    <property type="entry name" value="OUTER MEMBRANE PROTEIN ASSEMBLY FACTOR BAME"/>
    <property type="match status" value="1"/>
</dbReference>
<accession>A0A9D1M4I2</accession>
<comment type="caution">
    <text evidence="6">The sequence shown here is derived from an EMBL/GenBank/DDBJ whole genome shotgun (WGS) entry which is preliminary data.</text>
</comment>
<dbReference type="GO" id="GO:0043165">
    <property type="term" value="P:Gram-negative-bacterium-type cell outer membrane assembly"/>
    <property type="evidence" value="ECO:0007669"/>
    <property type="project" value="TreeGrafter"/>
</dbReference>
<dbReference type="InterPro" id="IPR037873">
    <property type="entry name" value="BamE-like"/>
</dbReference>
<dbReference type="InterPro" id="IPR026592">
    <property type="entry name" value="BamE"/>
</dbReference>
<evidence type="ECO:0000256" key="4">
    <source>
        <dbReference type="SAM" id="SignalP"/>
    </source>
</evidence>
<gene>
    <name evidence="6" type="ORF">IAD20_05360</name>
</gene>
<evidence type="ECO:0000256" key="2">
    <source>
        <dbReference type="ARBA" id="ARBA00023136"/>
    </source>
</evidence>
<dbReference type="AlphaFoldDB" id="A0A9D1M4I2"/>
<protein>
    <submittedName>
        <fullName evidence="6">Outer membrane protein assembly factor BamE</fullName>
    </submittedName>
</protein>
<proteinExistence type="predicted"/>
<dbReference type="Gene3D" id="3.30.1450.10">
    <property type="match status" value="1"/>
</dbReference>
<keyword evidence="3" id="KW-0998">Cell outer membrane</keyword>
<dbReference type="GO" id="GO:0051205">
    <property type="term" value="P:protein insertion into membrane"/>
    <property type="evidence" value="ECO:0007669"/>
    <property type="project" value="TreeGrafter"/>
</dbReference>